<dbReference type="Proteomes" id="UP000234275">
    <property type="component" value="Unassembled WGS sequence"/>
</dbReference>
<feature type="compositionally biased region" description="Polar residues" evidence="1">
    <location>
        <begin position="239"/>
        <end position="253"/>
    </location>
</feature>
<name>A0A2I2FYS2_9EURO</name>
<feature type="compositionally biased region" description="Basic and acidic residues" evidence="1">
    <location>
        <begin position="152"/>
        <end position="163"/>
    </location>
</feature>
<feature type="compositionally biased region" description="Polar residues" evidence="1">
    <location>
        <begin position="185"/>
        <end position="213"/>
    </location>
</feature>
<keyword evidence="3" id="KW-1185">Reference proteome</keyword>
<accession>A0A2I2FYS2</accession>
<dbReference type="VEuPathDB" id="FungiDB:P170DRAFT_512412"/>
<feature type="compositionally biased region" description="Pro residues" evidence="1">
    <location>
        <begin position="268"/>
        <end position="279"/>
    </location>
</feature>
<dbReference type="GeneID" id="36562693"/>
<dbReference type="OrthoDB" id="5389296at2759"/>
<organism evidence="2 3">
    <name type="scientific">Aspergillus steynii IBT 23096</name>
    <dbReference type="NCBI Taxonomy" id="1392250"/>
    <lineage>
        <taxon>Eukaryota</taxon>
        <taxon>Fungi</taxon>
        <taxon>Dikarya</taxon>
        <taxon>Ascomycota</taxon>
        <taxon>Pezizomycotina</taxon>
        <taxon>Eurotiomycetes</taxon>
        <taxon>Eurotiomycetidae</taxon>
        <taxon>Eurotiales</taxon>
        <taxon>Aspergillaceae</taxon>
        <taxon>Aspergillus</taxon>
        <taxon>Aspergillus subgen. Circumdati</taxon>
    </lineage>
</organism>
<dbReference type="EMBL" id="MSFO01000007">
    <property type="protein sequence ID" value="PLB45782.1"/>
    <property type="molecule type" value="Genomic_DNA"/>
</dbReference>
<protein>
    <submittedName>
        <fullName evidence="2">Uncharacterized protein</fullName>
    </submittedName>
</protein>
<gene>
    <name evidence="2" type="ORF">P170DRAFT_512412</name>
</gene>
<sequence>MRQFFYNTRQRMPRTPQFASTPRFLLSQRGPPPSSSLSARRPRPEAIDEDDSPQNTPLAKRVRGRPFVATPASRLTDTPRTATTRDVIQDSEDDESALSQADVDSDMEAEYEALFGEREGSTAKRRRVGDEDHDGDQQNGDHNGIDDEDDNDNKNGEADDQDYHQPPNDTGNETPQQEHTHSHTHAFSSDENIPSSPLKSPSKTQLPTPTPNANRPRFLLSASSQLHTPSQSHSHRYPPSSTKQTYTTPSQFMTPAAARIATDSEPGPAAPPSSIPPPSTRRKPGFVLPRSPSPDAAVDDVLSLFSPSRTQRRGKGSRASGQGYVSGGMAEQVRGWVLEMGVKGNHVSEHGPGQKYAFIVRVEEAERSVMGSCGELVFVRGVHVDEGLDGGDDGVVRNVLLMGAPQSRSLPALEEGEETEIPDLKTGDRVGVGRGLVWDVELESMQESRSGEMEKWQVCMEWDVL</sequence>
<feature type="region of interest" description="Disordered" evidence="1">
    <location>
        <begin position="1"/>
        <end position="326"/>
    </location>
</feature>
<feature type="compositionally biased region" description="Polar residues" evidence="1">
    <location>
        <begin position="221"/>
        <end position="232"/>
    </location>
</feature>
<evidence type="ECO:0000256" key="1">
    <source>
        <dbReference type="SAM" id="MobiDB-lite"/>
    </source>
</evidence>
<evidence type="ECO:0000313" key="3">
    <source>
        <dbReference type="Proteomes" id="UP000234275"/>
    </source>
</evidence>
<reference evidence="2 3" key="1">
    <citation type="submission" date="2016-12" db="EMBL/GenBank/DDBJ databases">
        <title>The genomes of Aspergillus section Nigri reveals drivers in fungal speciation.</title>
        <authorList>
            <consortium name="DOE Joint Genome Institute"/>
            <person name="Vesth T.C."/>
            <person name="Nybo J."/>
            <person name="Theobald S."/>
            <person name="Brandl J."/>
            <person name="Frisvad J.C."/>
            <person name="Nielsen K.F."/>
            <person name="Lyhne E.K."/>
            <person name="Kogle M.E."/>
            <person name="Kuo A."/>
            <person name="Riley R."/>
            <person name="Clum A."/>
            <person name="Nolan M."/>
            <person name="Lipzen A."/>
            <person name="Salamov A."/>
            <person name="Henrissat B."/>
            <person name="Wiebenga A."/>
            <person name="De Vries R.P."/>
            <person name="Grigoriev I.V."/>
            <person name="Mortensen U.H."/>
            <person name="Andersen M.R."/>
            <person name="Baker S.E."/>
        </authorList>
    </citation>
    <scope>NUCLEOTIDE SEQUENCE [LARGE SCALE GENOMIC DNA]</scope>
    <source>
        <strain evidence="2 3">IBT 23096</strain>
    </source>
</reference>
<proteinExistence type="predicted"/>
<dbReference type="RefSeq" id="XP_024701084.1">
    <property type="nucleotide sequence ID" value="XM_024854987.1"/>
</dbReference>
<dbReference type="STRING" id="1392250.A0A2I2FYS2"/>
<feature type="compositionally biased region" description="Polar residues" evidence="1">
    <location>
        <begin position="73"/>
        <end position="86"/>
    </location>
</feature>
<feature type="compositionally biased region" description="Polar residues" evidence="1">
    <location>
        <begin position="1"/>
        <end position="10"/>
    </location>
</feature>
<dbReference type="AlphaFoldDB" id="A0A2I2FYS2"/>
<evidence type="ECO:0000313" key="2">
    <source>
        <dbReference type="EMBL" id="PLB45782.1"/>
    </source>
</evidence>
<comment type="caution">
    <text evidence="2">The sequence shown here is derived from an EMBL/GenBank/DDBJ whole genome shotgun (WGS) entry which is preliminary data.</text>
</comment>